<dbReference type="AlphaFoldDB" id="A0A397SJL9"/>
<feature type="domain" description="NADP-dependent oxidoreductase" evidence="2">
    <location>
        <begin position="316"/>
        <end position="599"/>
    </location>
</feature>
<dbReference type="STRING" id="658196.A0A397SJL9"/>
<dbReference type="InterPro" id="IPR036812">
    <property type="entry name" value="NAD(P)_OxRdtase_dom_sf"/>
</dbReference>
<evidence type="ECO:0000313" key="3">
    <source>
        <dbReference type="EMBL" id="RIA84187.1"/>
    </source>
</evidence>
<dbReference type="GO" id="GO:0016491">
    <property type="term" value="F:oxidoreductase activity"/>
    <property type="evidence" value="ECO:0007669"/>
    <property type="project" value="UniProtKB-KW"/>
</dbReference>
<dbReference type="CDD" id="cd19076">
    <property type="entry name" value="AKR_AKR13A_13D"/>
    <property type="match status" value="2"/>
</dbReference>
<dbReference type="PRINTS" id="PR00069">
    <property type="entry name" value="ALDKETRDTASE"/>
</dbReference>
<dbReference type="Pfam" id="PF00248">
    <property type="entry name" value="Aldo_ket_red"/>
    <property type="match status" value="2"/>
</dbReference>
<evidence type="ECO:0000259" key="2">
    <source>
        <dbReference type="Pfam" id="PF00248"/>
    </source>
</evidence>
<gene>
    <name evidence="3" type="ORF">C1645_880086</name>
</gene>
<protein>
    <submittedName>
        <fullName evidence="3">NADP-dependent oxidoreductase domain-containing protein</fullName>
    </submittedName>
</protein>
<evidence type="ECO:0000256" key="1">
    <source>
        <dbReference type="ARBA" id="ARBA00023002"/>
    </source>
</evidence>
<reference evidence="3 4" key="1">
    <citation type="submission" date="2018-06" db="EMBL/GenBank/DDBJ databases">
        <title>Comparative genomics reveals the genomic features of Rhizophagus irregularis, R. cerebriforme, R. diaphanum and Gigaspora rosea, and their symbiotic lifestyle signature.</title>
        <authorList>
            <person name="Morin E."/>
            <person name="San Clemente H."/>
            <person name="Chen E.C.H."/>
            <person name="De La Providencia I."/>
            <person name="Hainaut M."/>
            <person name="Kuo A."/>
            <person name="Kohler A."/>
            <person name="Murat C."/>
            <person name="Tang N."/>
            <person name="Roy S."/>
            <person name="Loubradou J."/>
            <person name="Henrissat B."/>
            <person name="Grigoriev I.V."/>
            <person name="Corradi N."/>
            <person name="Roux C."/>
            <person name="Martin F.M."/>
        </authorList>
    </citation>
    <scope>NUCLEOTIDE SEQUENCE [LARGE SCALE GENOMIC DNA]</scope>
    <source>
        <strain evidence="3 4">DAOM 227022</strain>
    </source>
</reference>
<proteinExistence type="predicted"/>
<dbReference type="InterPro" id="IPR023210">
    <property type="entry name" value="NADP_OxRdtase_dom"/>
</dbReference>
<dbReference type="InterPro" id="IPR020471">
    <property type="entry name" value="AKR"/>
</dbReference>
<dbReference type="PANTHER" id="PTHR43625">
    <property type="entry name" value="AFLATOXIN B1 ALDEHYDE REDUCTASE"/>
    <property type="match status" value="1"/>
</dbReference>
<dbReference type="Gene3D" id="3.20.20.100">
    <property type="entry name" value="NADP-dependent oxidoreductase domain"/>
    <property type="match status" value="2"/>
</dbReference>
<dbReference type="InterPro" id="IPR050791">
    <property type="entry name" value="Aldo-Keto_reductase"/>
</dbReference>
<dbReference type="OrthoDB" id="37537at2759"/>
<dbReference type="Proteomes" id="UP000265703">
    <property type="component" value="Unassembled WGS sequence"/>
</dbReference>
<name>A0A397SJL9_9GLOM</name>
<sequence length="636" mass="71949">MSLRELDKTGVKVPAIGMGTFTYSSSDEQENIKTLNRAIELGCTFWDTADAYGNGTNEILLSKILKERRDEVFLCTKFGITRGSNGKFKGISGTPEYIRQACDNSLQRLGIDYIDLYYQHHTVGALAELVKEGKVKYIGLSECSAETLRRAYKVHPIAAVQMEYSPWTLDIETNGIMEACRELGVTIVAYSPLGRGFLTGRYKSVADFEPDDFRRELPRFQGENFDKNLELVHKFKEFANKKGVTPGQLCLAWILAQGDNIVTIPGTRKIKHLEENVEAAKIQLNSDELSEIRRIINSIEIVGTRYNDLYMKGMSAYGSSDEQENINVLNRAIELGCTFWDTSDFYGVGASEILLTKVLKERRNEVFLCTKFGIVRGPNREIIGMCGTPEYVRQACDNSLKRLGTDHIDLYYQHRVDPNTPIEDTVSALAELVKEGKVRYIGLSECSAETLRRAYKVHPIAAVQMEYSPWTLDIETNGIMEACRELGVTIVACSPLGRGFLTGRFKSFDDFEPDDYRRLIPRFQEENFDKNFELVHKFNEFANKKGVTPGQLCLAWVIAQGDNIVAIPGTRKIKYLEENFDAAKIQLNFEELSEIRQIINSIEIIGTRYHQTHMKLPSTTTNLYVDIIDSSKLTST</sequence>
<organism evidence="3 4">
    <name type="scientific">Glomus cerebriforme</name>
    <dbReference type="NCBI Taxonomy" id="658196"/>
    <lineage>
        <taxon>Eukaryota</taxon>
        <taxon>Fungi</taxon>
        <taxon>Fungi incertae sedis</taxon>
        <taxon>Mucoromycota</taxon>
        <taxon>Glomeromycotina</taxon>
        <taxon>Glomeromycetes</taxon>
        <taxon>Glomerales</taxon>
        <taxon>Glomeraceae</taxon>
        <taxon>Glomus</taxon>
    </lineage>
</organism>
<feature type="domain" description="NADP-dependent oxidoreductase" evidence="2">
    <location>
        <begin position="16"/>
        <end position="296"/>
    </location>
</feature>
<keyword evidence="1" id="KW-0560">Oxidoreductase</keyword>
<evidence type="ECO:0000313" key="4">
    <source>
        <dbReference type="Proteomes" id="UP000265703"/>
    </source>
</evidence>
<dbReference type="SUPFAM" id="SSF51430">
    <property type="entry name" value="NAD(P)-linked oxidoreductase"/>
    <property type="match status" value="2"/>
</dbReference>
<dbReference type="GO" id="GO:0005737">
    <property type="term" value="C:cytoplasm"/>
    <property type="evidence" value="ECO:0007669"/>
    <property type="project" value="TreeGrafter"/>
</dbReference>
<dbReference type="EMBL" id="QKYT01000512">
    <property type="protein sequence ID" value="RIA84187.1"/>
    <property type="molecule type" value="Genomic_DNA"/>
</dbReference>
<dbReference type="PANTHER" id="PTHR43625:SF40">
    <property type="entry name" value="ALDO-KETO REDUCTASE YAKC [NADP(+)]"/>
    <property type="match status" value="1"/>
</dbReference>
<keyword evidence="4" id="KW-1185">Reference proteome</keyword>
<comment type="caution">
    <text evidence="3">The sequence shown here is derived from an EMBL/GenBank/DDBJ whole genome shotgun (WGS) entry which is preliminary data.</text>
</comment>
<accession>A0A397SJL9</accession>